<reference evidence="2" key="1">
    <citation type="submission" date="2018-06" db="EMBL/GenBank/DDBJ databases">
        <authorList>
            <person name="Zhirakovskaya E."/>
        </authorList>
    </citation>
    <scope>NUCLEOTIDE SEQUENCE</scope>
</reference>
<accession>A0A3B1AF02</accession>
<keyword evidence="1" id="KW-0812">Transmembrane</keyword>
<protein>
    <submittedName>
        <fullName evidence="2">Probable metal-dependent peptidase</fullName>
    </submittedName>
</protein>
<name>A0A3B1AF02_9ZZZZ</name>
<gene>
    <name evidence="2" type="ORF">MNBD_GAMMA22-76</name>
</gene>
<dbReference type="PANTHER" id="PTHR36434:SF1">
    <property type="entry name" value="MEMBRANE PROTEASE YUGP-RELATED"/>
    <property type="match status" value="1"/>
</dbReference>
<dbReference type="AlphaFoldDB" id="A0A3B1AF02"/>
<feature type="transmembrane region" description="Helical" evidence="1">
    <location>
        <begin position="120"/>
        <end position="138"/>
    </location>
</feature>
<dbReference type="PANTHER" id="PTHR36434">
    <property type="entry name" value="MEMBRANE PROTEASE YUGP-RELATED"/>
    <property type="match status" value="1"/>
</dbReference>
<dbReference type="EMBL" id="UOFS01000043">
    <property type="protein sequence ID" value="VAX00251.1"/>
    <property type="molecule type" value="Genomic_DNA"/>
</dbReference>
<evidence type="ECO:0000313" key="2">
    <source>
        <dbReference type="EMBL" id="VAX00251.1"/>
    </source>
</evidence>
<proteinExistence type="predicted"/>
<organism evidence="2">
    <name type="scientific">hydrothermal vent metagenome</name>
    <dbReference type="NCBI Taxonomy" id="652676"/>
    <lineage>
        <taxon>unclassified sequences</taxon>
        <taxon>metagenomes</taxon>
        <taxon>ecological metagenomes</taxon>
    </lineage>
</organism>
<feature type="transmembrane region" description="Helical" evidence="1">
    <location>
        <begin position="145"/>
        <end position="165"/>
    </location>
</feature>
<feature type="transmembrane region" description="Helical" evidence="1">
    <location>
        <begin position="204"/>
        <end position="223"/>
    </location>
</feature>
<dbReference type="InterPro" id="IPR007395">
    <property type="entry name" value="Zn_peptidase_2"/>
</dbReference>
<dbReference type="Pfam" id="PF04298">
    <property type="entry name" value="Zn_peptidase_2"/>
    <property type="match status" value="1"/>
</dbReference>
<keyword evidence="1" id="KW-0472">Membrane</keyword>
<sequence length="227" mass="24992">MHIVIILILILLIIYGPQVWAQSTFKHYSKKQKHIPGTGGELAVHLLQRYNISNVTVEITDKGDHYDPTDKVVRLSKSNFSDNSLTAIAVAAHEVGHAVQDFKHETKLATRTKLIRLAQSSQQLGVMIMVALPILTIFSRSPAIALITLVLGISSMAIASLVHIVTLPVEFDASFGKALPMLKDGNYIDKKDEVAVKRILRAAAYTYVAASLASLLNLGRWIAMLRK</sequence>
<evidence type="ECO:0000256" key="1">
    <source>
        <dbReference type="SAM" id="Phobius"/>
    </source>
</evidence>
<keyword evidence="1" id="KW-1133">Transmembrane helix</keyword>